<organism evidence="2 3">
    <name type="scientific">Portunus trituberculatus</name>
    <name type="common">Swimming crab</name>
    <name type="synonym">Neptunus trituberculatus</name>
    <dbReference type="NCBI Taxonomy" id="210409"/>
    <lineage>
        <taxon>Eukaryota</taxon>
        <taxon>Metazoa</taxon>
        <taxon>Ecdysozoa</taxon>
        <taxon>Arthropoda</taxon>
        <taxon>Crustacea</taxon>
        <taxon>Multicrustacea</taxon>
        <taxon>Malacostraca</taxon>
        <taxon>Eumalacostraca</taxon>
        <taxon>Eucarida</taxon>
        <taxon>Decapoda</taxon>
        <taxon>Pleocyemata</taxon>
        <taxon>Brachyura</taxon>
        <taxon>Eubrachyura</taxon>
        <taxon>Portunoidea</taxon>
        <taxon>Portunidae</taxon>
        <taxon>Portuninae</taxon>
        <taxon>Portunus</taxon>
    </lineage>
</organism>
<protein>
    <submittedName>
        <fullName evidence="2">Uncharacterized protein</fullName>
    </submittedName>
</protein>
<comment type="caution">
    <text evidence="2">The sequence shown here is derived from an EMBL/GenBank/DDBJ whole genome shotgun (WGS) entry which is preliminary data.</text>
</comment>
<accession>A0A5B7HCK4</accession>
<evidence type="ECO:0000256" key="1">
    <source>
        <dbReference type="SAM" id="MobiDB-lite"/>
    </source>
</evidence>
<name>A0A5B7HCK4_PORTR</name>
<dbReference type="EMBL" id="VSRR010028386">
    <property type="protein sequence ID" value="MPC68792.1"/>
    <property type="molecule type" value="Genomic_DNA"/>
</dbReference>
<gene>
    <name evidence="2" type="ORF">E2C01_063002</name>
</gene>
<keyword evidence="3" id="KW-1185">Reference proteome</keyword>
<feature type="region of interest" description="Disordered" evidence="1">
    <location>
        <begin position="24"/>
        <end position="48"/>
    </location>
</feature>
<dbReference type="AlphaFoldDB" id="A0A5B7HCK4"/>
<evidence type="ECO:0000313" key="3">
    <source>
        <dbReference type="Proteomes" id="UP000324222"/>
    </source>
</evidence>
<feature type="region of interest" description="Disordered" evidence="1">
    <location>
        <begin position="76"/>
        <end position="104"/>
    </location>
</feature>
<reference evidence="2 3" key="1">
    <citation type="submission" date="2019-05" db="EMBL/GenBank/DDBJ databases">
        <title>Another draft genome of Portunus trituberculatus and its Hox gene families provides insights of decapod evolution.</title>
        <authorList>
            <person name="Jeong J.-H."/>
            <person name="Song I."/>
            <person name="Kim S."/>
            <person name="Choi T."/>
            <person name="Kim D."/>
            <person name="Ryu S."/>
            <person name="Kim W."/>
        </authorList>
    </citation>
    <scope>NUCLEOTIDE SEQUENCE [LARGE SCALE GENOMIC DNA]</scope>
    <source>
        <tissue evidence="2">Muscle</tissue>
    </source>
</reference>
<dbReference type="Proteomes" id="UP000324222">
    <property type="component" value="Unassembled WGS sequence"/>
</dbReference>
<sequence>MMFVRHTGHDVTCLQMSRLCSKRGLRREGSQGGREVSRHSVLGDVKGVSPRGAVLPALGARTAAAATRRSLPVTREMTWGGSFTPPLEARRVKGRPPHPGTTAR</sequence>
<proteinExistence type="predicted"/>
<evidence type="ECO:0000313" key="2">
    <source>
        <dbReference type="EMBL" id="MPC68792.1"/>
    </source>
</evidence>